<dbReference type="AlphaFoldDB" id="A0A1H6MAY3"/>
<evidence type="ECO:0000313" key="1">
    <source>
        <dbReference type="EMBL" id="SEH98532.1"/>
    </source>
</evidence>
<evidence type="ECO:0000313" key="2">
    <source>
        <dbReference type="Proteomes" id="UP000198988"/>
    </source>
</evidence>
<name>A0A1H6MAY3_9GAMM</name>
<gene>
    <name evidence="1" type="ORF">BAZSYMA_ACONTIG28768_0</name>
</gene>
<dbReference type="Proteomes" id="UP000198988">
    <property type="component" value="Unassembled WGS sequence"/>
</dbReference>
<sequence length="37" mass="3875">MANAKYPSLEKLPASNLKAIADNLTGATNTDKSLVIT</sequence>
<reference evidence="2" key="1">
    <citation type="submission" date="2016-06" db="EMBL/GenBank/DDBJ databases">
        <authorList>
            <person name="Petersen J."/>
            <person name="Sayavedra L."/>
        </authorList>
    </citation>
    <scope>NUCLEOTIDE SEQUENCE [LARGE SCALE GENOMIC DNA]</scope>
    <source>
        <strain evidence="2">BazSymA</strain>
    </source>
</reference>
<proteinExistence type="predicted"/>
<dbReference type="EMBL" id="CDSC02000399">
    <property type="protein sequence ID" value="SEH98532.1"/>
    <property type="molecule type" value="Genomic_DNA"/>
</dbReference>
<protein>
    <submittedName>
        <fullName evidence="1">Uncharacterized protein</fullName>
    </submittedName>
</protein>
<organism evidence="1 2">
    <name type="scientific">Bathymodiolus azoricus thioautotrophic gill symbiont</name>
    <dbReference type="NCBI Taxonomy" id="235205"/>
    <lineage>
        <taxon>Bacteria</taxon>
        <taxon>Pseudomonadati</taxon>
        <taxon>Pseudomonadota</taxon>
        <taxon>Gammaproteobacteria</taxon>
        <taxon>sulfur-oxidizing symbionts</taxon>
    </lineage>
</organism>
<accession>A0A1H6MAY3</accession>